<keyword evidence="2" id="KW-0001">2Fe-2S</keyword>
<comment type="cofactor">
    <cofactor evidence="1">
        <name>FAD</name>
        <dbReference type="ChEBI" id="CHEBI:57692"/>
    </cofactor>
    <text evidence="1">Binds 1 FAD per subunit.</text>
</comment>
<dbReference type="AlphaFoldDB" id="A0A1H7XB62"/>
<dbReference type="EMBL" id="FOBS01000010">
    <property type="protein sequence ID" value="SEM30951.1"/>
    <property type="molecule type" value="Genomic_DNA"/>
</dbReference>
<dbReference type="GO" id="GO:0050660">
    <property type="term" value="F:flavin adenine dinucleotide binding"/>
    <property type="evidence" value="ECO:0007669"/>
    <property type="project" value="InterPro"/>
</dbReference>
<dbReference type="STRING" id="43775.SAMN04489760_1108"/>
<dbReference type="InterPro" id="IPR050353">
    <property type="entry name" value="PyrK_electron_transfer"/>
</dbReference>
<keyword evidence="1" id="KW-0274">FAD</keyword>
<dbReference type="NCBIfam" id="NF004862">
    <property type="entry name" value="PRK06222.1"/>
    <property type="match status" value="1"/>
</dbReference>
<dbReference type="Pfam" id="PF10418">
    <property type="entry name" value="DHODB_Fe-S_bind"/>
    <property type="match status" value="1"/>
</dbReference>
<keyword evidence="2" id="KW-0408">Iron</keyword>
<dbReference type="CDD" id="cd06219">
    <property type="entry name" value="DHOD_e_trans_like1"/>
    <property type="match status" value="1"/>
</dbReference>
<protein>
    <submittedName>
        <fullName evidence="4">Sulfide dehydrogenase (Flavoprotein) subunit SudB</fullName>
    </submittedName>
</protein>
<dbReference type="PANTHER" id="PTHR43513:SF3">
    <property type="entry name" value="DIHYDROOROTATE DEHYDROGENASE B (NAD(+)), ELECTRON TRANSFER SUBUNIT-RELATED"/>
    <property type="match status" value="1"/>
</dbReference>
<keyword evidence="2" id="KW-0479">Metal-binding</keyword>
<dbReference type="GO" id="GO:0046872">
    <property type="term" value="F:metal ion binding"/>
    <property type="evidence" value="ECO:0007669"/>
    <property type="project" value="UniProtKB-KW"/>
</dbReference>
<comment type="cofactor">
    <cofactor evidence="2">
        <name>[2Fe-2S] cluster</name>
        <dbReference type="ChEBI" id="CHEBI:190135"/>
    </cofactor>
    <text evidence="2">Binds 1 [2Fe-2S] cluster per subunit.</text>
</comment>
<name>A0A1H7XB62_9BACT</name>
<dbReference type="InterPro" id="IPR039261">
    <property type="entry name" value="FNR_nucleotide-bd"/>
</dbReference>
<feature type="domain" description="FAD-binding FR-type" evidence="3">
    <location>
        <begin position="1"/>
        <end position="95"/>
    </location>
</feature>
<keyword evidence="5" id="KW-1185">Reference proteome</keyword>
<reference evidence="4 5" key="1">
    <citation type="submission" date="2016-10" db="EMBL/GenBank/DDBJ databases">
        <authorList>
            <person name="de Groot N.N."/>
        </authorList>
    </citation>
    <scope>NUCLEOTIDE SEQUENCE [LARGE SCALE GENOMIC DNA]</scope>
    <source>
        <strain evidence="4 5">DSM 8423</strain>
    </source>
</reference>
<evidence type="ECO:0000256" key="2">
    <source>
        <dbReference type="PIRSR" id="PIRSR006816-2"/>
    </source>
</evidence>
<organism evidence="4 5">
    <name type="scientific">Syntrophus gentianae</name>
    <dbReference type="NCBI Taxonomy" id="43775"/>
    <lineage>
        <taxon>Bacteria</taxon>
        <taxon>Pseudomonadati</taxon>
        <taxon>Thermodesulfobacteriota</taxon>
        <taxon>Syntrophia</taxon>
        <taxon>Syntrophales</taxon>
        <taxon>Syntrophaceae</taxon>
        <taxon>Syntrophus</taxon>
    </lineage>
</organism>
<dbReference type="PROSITE" id="PS51384">
    <property type="entry name" value="FAD_FR"/>
    <property type="match status" value="1"/>
</dbReference>
<dbReference type="OrthoDB" id="9778346at2"/>
<dbReference type="GO" id="GO:0016491">
    <property type="term" value="F:oxidoreductase activity"/>
    <property type="evidence" value="ECO:0007669"/>
    <property type="project" value="InterPro"/>
</dbReference>
<dbReference type="Gene3D" id="3.40.50.80">
    <property type="entry name" value="Nucleotide-binding domain of ferredoxin-NADP reductase (FNR) module"/>
    <property type="match status" value="1"/>
</dbReference>
<keyword evidence="2" id="KW-0411">Iron-sulfur</keyword>
<evidence type="ECO:0000259" key="3">
    <source>
        <dbReference type="PROSITE" id="PS51384"/>
    </source>
</evidence>
<dbReference type="GO" id="GO:0051537">
    <property type="term" value="F:2 iron, 2 sulfur cluster binding"/>
    <property type="evidence" value="ECO:0007669"/>
    <property type="project" value="UniProtKB-KW"/>
</dbReference>
<feature type="binding site" evidence="2">
    <location>
        <position position="222"/>
    </location>
    <ligand>
        <name>[2Fe-2S] cluster</name>
        <dbReference type="ChEBI" id="CHEBI:190135"/>
    </ligand>
</feature>
<accession>A0A1H7XB62</accession>
<proteinExistence type="predicted"/>
<dbReference type="PANTHER" id="PTHR43513">
    <property type="entry name" value="DIHYDROOROTATE DEHYDROGENASE B (NAD(+)), ELECTRON TRANSFER SUBUNIT"/>
    <property type="match status" value="1"/>
</dbReference>
<keyword evidence="1" id="KW-0285">Flavoprotein</keyword>
<feature type="binding site" evidence="1">
    <location>
        <begin position="62"/>
        <end position="64"/>
    </location>
    <ligand>
        <name>FAD</name>
        <dbReference type="ChEBI" id="CHEBI:57692"/>
    </ligand>
</feature>
<gene>
    <name evidence="4" type="ORF">SAMN04489760_1108</name>
</gene>
<dbReference type="InterPro" id="IPR017938">
    <property type="entry name" value="Riboflavin_synthase-like_b-brl"/>
</dbReference>
<dbReference type="SUPFAM" id="SSF52343">
    <property type="entry name" value="Ferredoxin reductase-like, C-terminal NADP-linked domain"/>
    <property type="match status" value="1"/>
</dbReference>
<sequence>MTKILEKVDLSENVVKMVLDAPAIAKKRKAGQFIVLKIDEKGERIPLTTVDCDPEKGTLTIIFQVVGKTTAKLATLKAGDELMDLQGPMGRPTHLEGIKNAVCVGGGVGVGVVYPIGAALKKLGAKVTSIIGSRNKELLILEEEMKGISDNLIVTTDDGSYGIHGFVSDALKTLIDSGEKIDEVFAIGPVPMMKAIAAVTKPYGIKTTVSLNSIMVDATGMCGACRVAVGGETKFACVDGPEFDGHAVDFDLLASRLRMYMTQEKESMDNYRCECHGK</sequence>
<dbReference type="RefSeq" id="WP_093883244.1">
    <property type="nucleotide sequence ID" value="NZ_FOBS01000010.1"/>
</dbReference>
<dbReference type="GO" id="GO:0006221">
    <property type="term" value="P:pyrimidine nucleotide biosynthetic process"/>
    <property type="evidence" value="ECO:0007669"/>
    <property type="project" value="InterPro"/>
</dbReference>
<evidence type="ECO:0000256" key="1">
    <source>
        <dbReference type="PIRSR" id="PIRSR006816-1"/>
    </source>
</evidence>
<dbReference type="InterPro" id="IPR019480">
    <property type="entry name" value="Dihydroorotate_DH_Fe-S-bd"/>
</dbReference>
<evidence type="ECO:0000313" key="5">
    <source>
        <dbReference type="Proteomes" id="UP000198744"/>
    </source>
</evidence>
<feature type="binding site" evidence="2">
    <location>
        <position position="225"/>
    </location>
    <ligand>
        <name>[2Fe-2S] cluster</name>
        <dbReference type="ChEBI" id="CHEBI:190135"/>
    </ligand>
</feature>
<dbReference type="InterPro" id="IPR017927">
    <property type="entry name" value="FAD-bd_FR_type"/>
</dbReference>
<dbReference type="PIRSF" id="PIRSF006816">
    <property type="entry name" value="Cyc3_hyd_g"/>
    <property type="match status" value="1"/>
</dbReference>
<feature type="binding site" evidence="2">
    <location>
        <position position="237"/>
    </location>
    <ligand>
        <name>[2Fe-2S] cluster</name>
        <dbReference type="ChEBI" id="CHEBI:190135"/>
    </ligand>
</feature>
<dbReference type="Proteomes" id="UP000198744">
    <property type="component" value="Unassembled WGS sequence"/>
</dbReference>
<dbReference type="InterPro" id="IPR012165">
    <property type="entry name" value="Cyt_c3_hydrogenase_gsu"/>
</dbReference>
<dbReference type="Gene3D" id="2.40.30.10">
    <property type="entry name" value="Translation factors"/>
    <property type="match status" value="1"/>
</dbReference>
<evidence type="ECO:0000313" key="4">
    <source>
        <dbReference type="EMBL" id="SEM30951.1"/>
    </source>
</evidence>
<dbReference type="SUPFAM" id="SSF63380">
    <property type="entry name" value="Riboflavin synthase domain-like"/>
    <property type="match status" value="1"/>
</dbReference>